<name>A0A3N0DI40_SINP1</name>
<protein>
    <submittedName>
        <fullName evidence="7">2-hydroxyacid dehydrogenase</fullName>
    </submittedName>
</protein>
<evidence type="ECO:0000259" key="6">
    <source>
        <dbReference type="Pfam" id="PF02826"/>
    </source>
</evidence>
<reference evidence="7 8" key="1">
    <citation type="submission" date="2018-10" db="EMBL/GenBank/DDBJ databases">
        <title>Sinomicrobium pectinilyticum sp. nov., a pectinase-producing bacterium isolated from alkaline and saline soil, and emended description of the genus Sinomicrobium.</title>
        <authorList>
            <person name="Cheng B."/>
            <person name="Li C."/>
            <person name="Lai Q."/>
            <person name="Du M."/>
            <person name="Shao Z."/>
            <person name="Xu P."/>
            <person name="Yang C."/>
        </authorList>
    </citation>
    <scope>NUCLEOTIDE SEQUENCE [LARGE SCALE GENOMIC DNA]</scope>
    <source>
        <strain evidence="7 8">5DNS001</strain>
    </source>
</reference>
<dbReference type="PROSITE" id="PS00670">
    <property type="entry name" value="D_2_HYDROXYACID_DH_2"/>
    <property type="match status" value="1"/>
</dbReference>
<dbReference type="OrthoDB" id="9777288at2"/>
<evidence type="ECO:0000256" key="2">
    <source>
        <dbReference type="ARBA" id="ARBA00023002"/>
    </source>
</evidence>
<dbReference type="InterPro" id="IPR006139">
    <property type="entry name" value="D-isomer_2_OHA_DH_cat_dom"/>
</dbReference>
<feature type="domain" description="D-isomer specific 2-hydroxyacid dehydrogenase NAD-binding" evidence="6">
    <location>
        <begin position="110"/>
        <end position="298"/>
    </location>
</feature>
<comment type="caution">
    <text evidence="7">The sequence shown here is derived from an EMBL/GenBank/DDBJ whole genome shotgun (WGS) entry which is preliminary data.</text>
</comment>
<dbReference type="PANTHER" id="PTHR43026:SF1">
    <property type="entry name" value="2-HYDROXYACID DEHYDROGENASE HOMOLOG 1-RELATED"/>
    <property type="match status" value="1"/>
</dbReference>
<keyword evidence="2 4" id="KW-0560">Oxidoreductase</keyword>
<dbReference type="RefSeq" id="WP_123218069.1">
    <property type="nucleotide sequence ID" value="NZ_RJTM01000167.1"/>
</dbReference>
<dbReference type="SUPFAM" id="SSF52283">
    <property type="entry name" value="Formate/glycerate dehydrogenase catalytic domain-like"/>
    <property type="match status" value="1"/>
</dbReference>
<dbReference type="InterPro" id="IPR029753">
    <property type="entry name" value="D-isomer_DH_CS"/>
</dbReference>
<dbReference type="PROSITE" id="PS00065">
    <property type="entry name" value="D_2_HYDROXYACID_DH_1"/>
    <property type="match status" value="1"/>
</dbReference>
<dbReference type="Proteomes" id="UP000267469">
    <property type="component" value="Unassembled WGS sequence"/>
</dbReference>
<dbReference type="Pfam" id="PF02826">
    <property type="entry name" value="2-Hacid_dh_C"/>
    <property type="match status" value="1"/>
</dbReference>
<evidence type="ECO:0000256" key="3">
    <source>
        <dbReference type="ARBA" id="ARBA00023027"/>
    </source>
</evidence>
<dbReference type="CDD" id="cd12183">
    <property type="entry name" value="LDH_like_2"/>
    <property type="match status" value="1"/>
</dbReference>
<dbReference type="GO" id="GO:0051287">
    <property type="term" value="F:NAD binding"/>
    <property type="evidence" value="ECO:0007669"/>
    <property type="project" value="InterPro"/>
</dbReference>
<organism evidence="7 8">
    <name type="scientific">Sinomicrobium pectinilyticum</name>
    <dbReference type="NCBI Taxonomy" id="1084421"/>
    <lineage>
        <taxon>Bacteria</taxon>
        <taxon>Pseudomonadati</taxon>
        <taxon>Bacteroidota</taxon>
        <taxon>Flavobacteriia</taxon>
        <taxon>Flavobacteriales</taxon>
        <taxon>Flavobacteriaceae</taxon>
        <taxon>Sinomicrobium</taxon>
    </lineage>
</organism>
<comment type="similarity">
    <text evidence="1 4">Belongs to the D-isomer specific 2-hydroxyacid dehydrogenase family.</text>
</comment>
<dbReference type="EMBL" id="RJTM01000167">
    <property type="protein sequence ID" value="RNL75305.1"/>
    <property type="molecule type" value="Genomic_DNA"/>
</dbReference>
<dbReference type="InterPro" id="IPR058205">
    <property type="entry name" value="D-LDH-like"/>
</dbReference>
<dbReference type="Gene3D" id="3.40.50.720">
    <property type="entry name" value="NAD(P)-binding Rossmann-like Domain"/>
    <property type="match status" value="2"/>
</dbReference>
<evidence type="ECO:0000259" key="5">
    <source>
        <dbReference type="Pfam" id="PF00389"/>
    </source>
</evidence>
<gene>
    <name evidence="7" type="ORF">ED312_21425</name>
</gene>
<evidence type="ECO:0000313" key="7">
    <source>
        <dbReference type="EMBL" id="RNL75305.1"/>
    </source>
</evidence>
<evidence type="ECO:0000256" key="4">
    <source>
        <dbReference type="RuleBase" id="RU003719"/>
    </source>
</evidence>
<dbReference type="SUPFAM" id="SSF51735">
    <property type="entry name" value="NAD(P)-binding Rossmann-fold domains"/>
    <property type="match status" value="1"/>
</dbReference>
<accession>A0A3N0DI40</accession>
<dbReference type="InterPro" id="IPR036291">
    <property type="entry name" value="NAD(P)-bd_dom_sf"/>
</dbReference>
<dbReference type="AlphaFoldDB" id="A0A3N0DI40"/>
<keyword evidence="8" id="KW-1185">Reference proteome</keyword>
<dbReference type="InterPro" id="IPR029752">
    <property type="entry name" value="D-isomer_DH_CS1"/>
</dbReference>
<keyword evidence="3" id="KW-0520">NAD</keyword>
<proteinExistence type="inferred from homology"/>
<dbReference type="Pfam" id="PF00389">
    <property type="entry name" value="2-Hacid_dh"/>
    <property type="match status" value="1"/>
</dbReference>
<dbReference type="GO" id="GO:0008720">
    <property type="term" value="F:D-lactate dehydrogenase (NAD+) activity"/>
    <property type="evidence" value="ECO:0007669"/>
    <property type="project" value="TreeGrafter"/>
</dbReference>
<feature type="domain" description="D-isomer specific 2-hydroxyacid dehydrogenase catalytic" evidence="5">
    <location>
        <begin position="5"/>
        <end position="328"/>
    </location>
</feature>
<evidence type="ECO:0000313" key="8">
    <source>
        <dbReference type="Proteomes" id="UP000267469"/>
    </source>
</evidence>
<sequence length="330" mass="36276">MKILFYSVKAFEKPYLQQRAKHHAFQEVFREESLTAETAVLALNFDAVSLFAGDDASATVLDILKDMGVRYIALRSAGYDNVNLKAAGRSGLKVANVPGYSPYAIAEHAVALLLALNRKLIESNRRVSGYNFDITGLTGFDLHGKTVGIVGTGRIGSVMAGIMNGFGCKILGYDIAESDALQGKYKMQYTTLEALCSRADIISIHLPLNGATHHLFDRELFRVMKKGVMLINTARGAVLKTDDLLEALENRIIGALGIDVYEKERGVFFNDCSANGIEDPYLKKLIGMSNVLITSHHAFLTEEALTNIADTVFRNLHDWQEGKDPVNQLS</sequence>
<dbReference type="InterPro" id="IPR006140">
    <property type="entry name" value="D-isomer_DH_NAD-bd"/>
</dbReference>
<evidence type="ECO:0000256" key="1">
    <source>
        <dbReference type="ARBA" id="ARBA00005854"/>
    </source>
</evidence>
<dbReference type="PANTHER" id="PTHR43026">
    <property type="entry name" value="2-HYDROXYACID DEHYDROGENASE HOMOLOG 1-RELATED"/>
    <property type="match status" value="1"/>
</dbReference>